<dbReference type="EMBL" id="LR743593">
    <property type="protein sequence ID" value="CAA2622026.1"/>
    <property type="molecule type" value="Genomic_DNA"/>
</dbReference>
<organism evidence="2 3">
    <name type="scientific">Spirodela intermedia</name>
    <name type="common">Intermediate duckweed</name>
    <dbReference type="NCBI Taxonomy" id="51605"/>
    <lineage>
        <taxon>Eukaryota</taxon>
        <taxon>Viridiplantae</taxon>
        <taxon>Streptophyta</taxon>
        <taxon>Embryophyta</taxon>
        <taxon>Tracheophyta</taxon>
        <taxon>Spermatophyta</taxon>
        <taxon>Magnoliopsida</taxon>
        <taxon>Liliopsida</taxon>
        <taxon>Araceae</taxon>
        <taxon>Lemnoideae</taxon>
        <taxon>Spirodela</taxon>
    </lineage>
</organism>
<proteinExistence type="predicted"/>
<dbReference type="EMBL" id="LR746269">
    <property type="protein sequence ID" value="CAA7398070.1"/>
    <property type="molecule type" value="Genomic_DNA"/>
</dbReference>
<accession>A0A7I8KJY5</accession>
<dbReference type="Proteomes" id="UP000663760">
    <property type="component" value="Chromosome 6"/>
</dbReference>
<name>A0A7I8KJY5_SPIIN</name>
<protein>
    <submittedName>
        <fullName evidence="2">Uncharacterized protein</fullName>
    </submittedName>
</protein>
<reference evidence="2" key="1">
    <citation type="submission" date="2020-02" db="EMBL/GenBank/DDBJ databases">
        <authorList>
            <person name="Scholz U."/>
            <person name="Mascher M."/>
            <person name="Fiebig A."/>
        </authorList>
    </citation>
    <scope>NUCLEOTIDE SEQUENCE</scope>
</reference>
<evidence type="ECO:0000313" key="3">
    <source>
        <dbReference type="Proteomes" id="UP000663760"/>
    </source>
</evidence>
<evidence type="ECO:0000313" key="2">
    <source>
        <dbReference type="EMBL" id="CAA7398070.1"/>
    </source>
</evidence>
<gene>
    <name evidence="1" type="ORF">SI7747_06008092</name>
    <name evidence="2" type="ORF">SI8410_06008735</name>
</gene>
<keyword evidence="3" id="KW-1185">Reference proteome</keyword>
<evidence type="ECO:0000313" key="1">
    <source>
        <dbReference type="EMBL" id="CAA2622026.1"/>
    </source>
</evidence>
<dbReference type="AlphaFoldDB" id="A0A7I8KJY5"/>
<sequence>MQNSACNWAAIKWKFHMLARFS</sequence>